<organism evidence="2 3">
    <name type="scientific">Xanthobacter aminoxidans</name>
    <dbReference type="NCBI Taxonomy" id="186280"/>
    <lineage>
        <taxon>Bacteria</taxon>
        <taxon>Pseudomonadati</taxon>
        <taxon>Pseudomonadota</taxon>
        <taxon>Alphaproteobacteria</taxon>
        <taxon>Hyphomicrobiales</taxon>
        <taxon>Xanthobacteraceae</taxon>
        <taxon>Xanthobacter</taxon>
    </lineage>
</organism>
<evidence type="ECO:0000313" key="3">
    <source>
        <dbReference type="Proteomes" id="UP001604043"/>
    </source>
</evidence>
<sequence length="156" mass="15490">MSPAADAPGAARRTGRLALAYLASVLVTVSLLPLVGAAMDRVAPAPGASEGLALYYGVAIASAGFAYLLAAVCGLAPALVWMAISERKSLRHPLAHVAAGAIWAAAGWLGFSLVTDSLGDPLLARVTMDLLIAGAGGGLAYWAVAGRNAGGGTPLP</sequence>
<accession>A0ABW6ZI68</accession>
<protein>
    <submittedName>
        <fullName evidence="2">Uncharacterized protein</fullName>
    </submittedName>
</protein>
<dbReference type="EMBL" id="JBAFUR010000003">
    <property type="protein sequence ID" value="MFG1253471.1"/>
    <property type="molecule type" value="Genomic_DNA"/>
</dbReference>
<evidence type="ECO:0000256" key="1">
    <source>
        <dbReference type="SAM" id="Phobius"/>
    </source>
</evidence>
<dbReference type="RefSeq" id="WP_394009565.1">
    <property type="nucleotide sequence ID" value="NZ_JBAFUR010000003.1"/>
</dbReference>
<name>A0ABW6ZI68_9HYPH</name>
<comment type="caution">
    <text evidence="2">The sequence shown here is derived from an EMBL/GenBank/DDBJ whole genome shotgun (WGS) entry which is preliminary data.</text>
</comment>
<keyword evidence="1" id="KW-0472">Membrane</keyword>
<gene>
    <name evidence="2" type="ORF">V5F30_14775</name>
</gene>
<feature type="transmembrane region" description="Helical" evidence="1">
    <location>
        <begin position="94"/>
        <end position="114"/>
    </location>
</feature>
<feature type="transmembrane region" description="Helical" evidence="1">
    <location>
        <begin position="53"/>
        <end position="82"/>
    </location>
</feature>
<reference evidence="2 3" key="1">
    <citation type="submission" date="2024-02" db="EMBL/GenBank/DDBJ databases">
        <title>Expansion and revision of Xanthobacter and proposal of Roseixanthobacter gen. nov.</title>
        <authorList>
            <person name="Soltysiak M.P.M."/>
            <person name="Jalihal A."/>
            <person name="Ory A."/>
            <person name="Chrisophersen C."/>
            <person name="Lee A.D."/>
            <person name="Boulton J."/>
            <person name="Springer M."/>
        </authorList>
    </citation>
    <scope>NUCLEOTIDE SEQUENCE [LARGE SCALE GENOMIC DNA]</scope>
    <source>
        <strain evidence="2 3">CB5</strain>
    </source>
</reference>
<evidence type="ECO:0000313" key="2">
    <source>
        <dbReference type="EMBL" id="MFG1253471.1"/>
    </source>
</evidence>
<keyword evidence="1" id="KW-1133">Transmembrane helix</keyword>
<keyword evidence="3" id="KW-1185">Reference proteome</keyword>
<keyword evidence="1" id="KW-0812">Transmembrane</keyword>
<dbReference type="Proteomes" id="UP001604043">
    <property type="component" value="Unassembled WGS sequence"/>
</dbReference>
<feature type="transmembrane region" description="Helical" evidence="1">
    <location>
        <begin position="126"/>
        <end position="144"/>
    </location>
</feature>
<proteinExistence type="predicted"/>